<reference evidence="4 5" key="1">
    <citation type="submission" date="2018-07" db="EMBL/GenBank/DDBJ databases">
        <title>Genome sequencing of oomycete isolates from Chile give support for New Zealand origin for Phytophthora kernoviae and make available the first Nothophytophthora sp. genome.</title>
        <authorList>
            <person name="Studholme D.J."/>
            <person name="Sanfuentes E."/>
            <person name="Panda P."/>
            <person name="Hill R."/>
            <person name="Sambles C."/>
            <person name="Grant M."/>
            <person name="Williams N.M."/>
            <person name="Mcdougal R.L."/>
        </authorList>
    </citation>
    <scope>NUCLEOTIDE SEQUENCE [LARGE SCALE GENOMIC DNA]</scope>
    <source>
        <strain evidence="2">Chile2</strain>
        <strain evidence="3">Chile4</strain>
    </source>
</reference>
<dbReference type="CDD" id="cd00882">
    <property type="entry name" value="Ras_like_GTPase"/>
    <property type="match status" value="1"/>
</dbReference>
<evidence type="ECO:0000313" key="4">
    <source>
        <dbReference type="Proteomes" id="UP000285624"/>
    </source>
</evidence>
<organism evidence="2 5">
    <name type="scientific">Phytophthora kernoviae</name>
    <dbReference type="NCBI Taxonomy" id="325452"/>
    <lineage>
        <taxon>Eukaryota</taxon>
        <taxon>Sar</taxon>
        <taxon>Stramenopiles</taxon>
        <taxon>Oomycota</taxon>
        <taxon>Peronosporomycetes</taxon>
        <taxon>Peronosporales</taxon>
        <taxon>Peronosporaceae</taxon>
        <taxon>Phytophthora</taxon>
    </lineage>
</organism>
<comment type="caution">
    <text evidence="2">The sequence shown here is derived from an EMBL/GenBank/DDBJ whole genome shotgun (WGS) entry which is preliminary data.</text>
</comment>
<evidence type="ECO:0000313" key="5">
    <source>
        <dbReference type="Proteomes" id="UP000285883"/>
    </source>
</evidence>
<name>A0A421F9P8_9STRA</name>
<proteinExistence type="predicted"/>
<dbReference type="Pfam" id="PF01926">
    <property type="entry name" value="MMR_HSR1"/>
    <property type="match status" value="1"/>
</dbReference>
<feature type="domain" description="G" evidence="1">
    <location>
        <begin position="11"/>
        <end position="92"/>
    </location>
</feature>
<dbReference type="InterPro" id="IPR027417">
    <property type="entry name" value="P-loop_NTPase"/>
</dbReference>
<dbReference type="Proteomes" id="UP000285624">
    <property type="component" value="Unassembled WGS sequence"/>
</dbReference>
<sequence>MAKENRLFLSNPGTGKSTLINCLIGTFVFQSGVQRGDGLTRTFQRFETNGVTYMDTPGLANKTFNESAAQEITTALKQSGFFKLFFMVRFQNGRVVAEDLSTIESVLDSIEIPDVVYSVIVNNISKEMYETISSRGSEFDAVVALINSGRYSTRNICFIPTIDELTDKANKVVELPPRVVNFIELGAPVNCIFQSEVKAIEGKDFQQQTEKIQENLEEIRRGNAEVYEKMVGSLLLHFVLSRREQIDQLILG</sequence>
<protein>
    <recommendedName>
        <fullName evidence="1">G domain-containing protein</fullName>
    </recommendedName>
</protein>
<dbReference type="AlphaFoldDB" id="A0A421F9P8"/>
<evidence type="ECO:0000313" key="2">
    <source>
        <dbReference type="EMBL" id="RLN31949.1"/>
    </source>
</evidence>
<dbReference type="GO" id="GO:0005525">
    <property type="term" value="F:GTP binding"/>
    <property type="evidence" value="ECO:0007669"/>
    <property type="project" value="InterPro"/>
</dbReference>
<dbReference type="Proteomes" id="UP000285883">
    <property type="component" value="Unassembled WGS sequence"/>
</dbReference>
<dbReference type="InterPro" id="IPR006073">
    <property type="entry name" value="GTP-bd"/>
</dbReference>
<evidence type="ECO:0000313" key="3">
    <source>
        <dbReference type="EMBL" id="RLN74987.1"/>
    </source>
</evidence>
<evidence type="ECO:0000259" key="1">
    <source>
        <dbReference type="Pfam" id="PF01926"/>
    </source>
</evidence>
<dbReference type="EMBL" id="MBDN02000477">
    <property type="protein sequence ID" value="RLN74987.1"/>
    <property type="molecule type" value="Genomic_DNA"/>
</dbReference>
<dbReference type="Gene3D" id="3.40.50.300">
    <property type="entry name" value="P-loop containing nucleotide triphosphate hydrolases"/>
    <property type="match status" value="1"/>
</dbReference>
<dbReference type="EMBL" id="MAYM02000907">
    <property type="protein sequence ID" value="RLN31949.1"/>
    <property type="molecule type" value="Genomic_DNA"/>
</dbReference>
<accession>A0A421F9P8</accession>
<gene>
    <name evidence="2" type="ORF">BBI17_008627</name>
    <name evidence="3" type="ORF">BBO99_00008620</name>
</gene>
<dbReference type="SUPFAM" id="SSF52540">
    <property type="entry name" value="P-loop containing nucleoside triphosphate hydrolases"/>
    <property type="match status" value="1"/>
</dbReference>
<keyword evidence="4" id="KW-1185">Reference proteome</keyword>